<dbReference type="Pfam" id="PF21962">
    <property type="entry name" value="DUF6924"/>
    <property type="match status" value="2"/>
</dbReference>
<dbReference type="Proteomes" id="UP000190539">
    <property type="component" value="Unassembled WGS sequence"/>
</dbReference>
<evidence type="ECO:0000313" key="2">
    <source>
        <dbReference type="EMBL" id="OON74877.1"/>
    </source>
</evidence>
<comment type="caution">
    <text evidence="2">The sequence shown here is derived from an EMBL/GenBank/DDBJ whole genome shotgun (WGS) entry which is preliminary data.</text>
</comment>
<dbReference type="OrthoDB" id="7854965at2"/>
<dbReference type="AlphaFoldDB" id="A0A1V4A3W9"/>
<organism evidence="2 3">
    <name type="scientific">Streptomyces tsukubensis</name>
    <dbReference type="NCBI Taxonomy" id="83656"/>
    <lineage>
        <taxon>Bacteria</taxon>
        <taxon>Bacillati</taxon>
        <taxon>Actinomycetota</taxon>
        <taxon>Actinomycetes</taxon>
        <taxon>Kitasatosporales</taxon>
        <taxon>Streptomycetaceae</taxon>
        <taxon>Streptomyces</taxon>
    </lineage>
</organism>
<dbReference type="EMBL" id="MVFC01000025">
    <property type="protein sequence ID" value="OON74877.1"/>
    <property type="molecule type" value="Genomic_DNA"/>
</dbReference>
<feature type="domain" description="DUF6924" evidence="1">
    <location>
        <begin position="212"/>
        <end position="335"/>
    </location>
</feature>
<sequence>MRSPLPLPPADETHVPGMLLIRTGDDDDVWNDVLWRMGELPGMRVAGDGSQVGPAGAADAGAASSIPRRLVVADDPAWRGATAEEVAEALEEPGIWVPDLVVLTDDRTARNAEARTLLAFGSDDGDISGFWITPRQAAMTYLVLNRPLISFVFEDFAERAPTEPEWEVEDDEELGEDHLYEPVGVTMEALSNPPRYTRPDHELPVLDHDIDLLVRTDFTDDAAWASLVDQVAHPADDLYDDDLSDHVRLVDDPAFAGATPEQVLAHIRPSDDEEGMFAEVVLIADATTLHRAGQRVLVVPMSDDVGLTFRVDADQVRSMLINLALSNQDIDDWRGEEKEEAEDA</sequence>
<proteinExistence type="predicted"/>
<reference evidence="2 3" key="1">
    <citation type="submission" date="2017-02" db="EMBL/GenBank/DDBJ databases">
        <title>Draft Genome Sequence of Streptomyces tsukubaensis F601, a Producer of the immunosuppressant tacrolimus FK506.</title>
        <authorList>
            <person name="Zong G."/>
            <person name="Zhong C."/>
            <person name="Fu J."/>
            <person name="Qin R."/>
            <person name="Cao G."/>
        </authorList>
    </citation>
    <scope>NUCLEOTIDE SEQUENCE [LARGE SCALE GENOMIC DNA]</scope>
    <source>
        <strain evidence="2 3">F601</strain>
    </source>
</reference>
<gene>
    <name evidence="2" type="ORF">B1H18_23890</name>
</gene>
<evidence type="ECO:0000259" key="1">
    <source>
        <dbReference type="Pfam" id="PF21962"/>
    </source>
</evidence>
<accession>A0A1V4A3W9</accession>
<protein>
    <recommendedName>
        <fullName evidence="1">DUF6924 domain-containing protein</fullName>
    </recommendedName>
</protein>
<keyword evidence="3" id="KW-1185">Reference proteome</keyword>
<feature type="domain" description="DUF6924" evidence="1">
    <location>
        <begin position="64"/>
        <end position="160"/>
    </location>
</feature>
<dbReference type="InterPro" id="IPR053832">
    <property type="entry name" value="DUF6924"/>
</dbReference>
<name>A0A1V4A3W9_9ACTN</name>
<evidence type="ECO:0000313" key="3">
    <source>
        <dbReference type="Proteomes" id="UP000190539"/>
    </source>
</evidence>